<dbReference type="InterPro" id="IPR058913">
    <property type="entry name" value="Integrase_dom_put"/>
</dbReference>
<evidence type="ECO:0000313" key="1">
    <source>
        <dbReference type="EMBL" id="CAB3978285.1"/>
    </source>
</evidence>
<dbReference type="InterPro" id="IPR012337">
    <property type="entry name" value="RNaseH-like_sf"/>
</dbReference>
<dbReference type="AlphaFoldDB" id="A0A6S7FFS3"/>
<dbReference type="InterPro" id="IPR001584">
    <property type="entry name" value="Integrase_cat-core"/>
</dbReference>
<dbReference type="GO" id="GO:0003676">
    <property type="term" value="F:nucleic acid binding"/>
    <property type="evidence" value="ECO:0007669"/>
    <property type="project" value="InterPro"/>
</dbReference>
<gene>
    <name evidence="1" type="ORF">PACLA_8A017769</name>
</gene>
<dbReference type="PROSITE" id="PS50994">
    <property type="entry name" value="INTEGRASE"/>
    <property type="match status" value="1"/>
</dbReference>
<sequence>MEFTDLNSHEDDISQYLDGWEQVFESILELLVDYEQNRYTFSIDVRENILTRMESVIVVIQQVLSVSAVRNLECAPFLEELLRNIRALYLDWTRYGTDSRCTNVAIYSLQCPPVIRTEITGYSNISDEELDIIVREFSGQHGSLVGCSIVNGHLRSLGLRLQRQRVRESLARVDPTNTHIRWAIVVSRRAYSVPGPNSLWHIDGHHSLITWGFVIHGGIDGFSRLIVFLKCSTNNHCETVEQCFVSPVEQYQWPSRTRTDHGGENTRVWQLMEERRGANRGSYIAGTSVHNQRIERLWRDVFCVVCHMFYYTFQAMEESGILHRDNRLHMFVLHLIYTPRINRALESFVSAWNQHTMRTERNWSPLQMWTNGMLDIRNHQLSAVANVADSETGLDDLEWFGFDPYAPTPDDEGLTTVVVDDVNIDVEDHILNQLINNTNPLQNSDSFGIYLCCEFETLLIIGFEPININSVLATFRLSLLAINHFLRFSKSEFTAVSRKNSGPRIEPCGTPHLIDFSDEMDPFIWHFCFRFVRSIKTTKLNIFLSKFINQSLVQSSNAVAVE</sequence>
<dbReference type="PANTHER" id="PTHR46791:SF5">
    <property type="entry name" value="CLR5 DOMAIN-CONTAINING PROTEIN-RELATED"/>
    <property type="match status" value="1"/>
</dbReference>
<dbReference type="Pfam" id="PF24764">
    <property type="entry name" value="rva_4"/>
    <property type="match status" value="1"/>
</dbReference>
<evidence type="ECO:0000313" key="2">
    <source>
        <dbReference type="Proteomes" id="UP001152795"/>
    </source>
</evidence>
<protein>
    <submittedName>
        <fullName evidence="1">Uncharacterized protein LOC110050835</fullName>
    </submittedName>
</protein>
<dbReference type="EMBL" id="CACRXK020000101">
    <property type="protein sequence ID" value="CAB3978285.1"/>
    <property type="molecule type" value="Genomic_DNA"/>
</dbReference>
<dbReference type="GO" id="GO:0015074">
    <property type="term" value="P:DNA integration"/>
    <property type="evidence" value="ECO:0007669"/>
    <property type="project" value="InterPro"/>
</dbReference>
<reference evidence="1" key="1">
    <citation type="submission" date="2020-04" db="EMBL/GenBank/DDBJ databases">
        <authorList>
            <person name="Alioto T."/>
            <person name="Alioto T."/>
            <person name="Gomez Garrido J."/>
        </authorList>
    </citation>
    <scope>NUCLEOTIDE SEQUENCE</scope>
    <source>
        <strain evidence="1">A484AB</strain>
    </source>
</reference>
<proteinExistence type="predicted"/>
<dbReference type="OrthoDB" id="2686689at2759"/>
<dbReference type="InterPro" id="IPR036397">
    <property type="entry name" value="RNaseH_sf"/>
</dbReference>
<dbReference type="PANTHER" id="PTHR46791">
    <property type="entry name" value="EXPRESSED PROTEIN"/>
    <property type="match status" value="1"/>
</dbReference>
<dbReference type="Gene3D" id="3.30.420.10">
    <property type="entry name" value="Ribonuclease H-like superfamily/Ribonuclease H"/>
    <property type="match status" value="1"/>
</dbReference>
<name>A0A6S7FFS3_PARCT</name>
<organism evidence="1 2">
    <name type="scientific">Paramuricea clavata</name>
    <name type="common">Red gorgonian</name>
    <name type="synonym">Violescent sea-whip</name>
    <dbReference type="NCBI Taxonomy" id="317549"/>
    <lineage>
        <taxon>Eukaryota</taxon>
        <taxon>Metazoa</taxon>
        <taxon>Cnidaria</taxon>
        <taxon>Anthozoa</taxon>
        <taxon>Octocorallia</taxon>
        <taxon>Malacalcyonacea</taxon>
        <taxon>Plexauridae</taxon>
        <taxon>Paramuricea</taxon>
    </lineage>
</organism>
<keyword evidence="2" id="KW-1185">Reference proteome</keyword>
<comment type="caution">
    <text evidence="1">The sequence shown here is derived from an EMBL/GenBank/DDBJ whole genome shotgun (WGS) entry which is preliminary data.</text>
</comment>
<dbReference type="Proteomes" id="UP001152795">
    <property type="component" value="Unassembled WGS sequence"/>
</dbReference>
<accession>A0A6S7FFS3</accession>
<dbReference type="SUPFAM" id="SSF53098">
    <property type="entry name" value="Ribonuclease H-like"/>
    <property type="match status" value="1"/>
</dbReference>